<keyword evidence="3" id="KW-1185">Reference proteome</keyword>
<name>A0ABU6T1I1_9FABA</name>
<evidence type="ECO:0000313" key="3">
    <source>
        <dbReference type="Proteomes" id="UP001341840"/>
    </source>
</evidence>
<evidence type="ECO:0000256" key="1">
    <source>
        <dbReference type="SAM" id="MobiDB-lite"/>
    </source>
</evidence>
<sequence length="91" mass="10453">NIYHLISFNNSYGKLSGGGTNKFTEYATNSNVPNLRFSSYGKETGGRQESFSKYSDDENAGDQNVLELWEKLSRRVQHLWKQLERGVVYVQ</sequence>
<accession>A0ABU6T1I1</accession>
<feature type="region of interest" description="Disordered" evidence="1">
    <location>
        <begin position="37"/>
        <end position="60"/>
    </location>
</feature>
<reference evidence="2 3" key="1">
    <citation type="journal article" date="2023" name="Plants (Basel)">
        <title>Bridging the Gap: Combining Genomics and Transcriptomics Approaches to Understand Stylosanthes scabra, an Orphan Legume from the Brazilian Caatinga.</title>
        <authorList>
            <person name="Ferreira-Neto J.R.C."/>
            <person name="da Silva M.D."/>
            <person name="Binneck E."/>
            <person name="de Melo N.F."/>
            <person name="da Silva R.H."/>
            <person name="de Melo A.L.T.M."/>
            <person name="Pandolfi V."/>
            <person name="Bustamante F.O."/>
            <person name="Brasileiro-Vidal A.C."/>
            <person name="Benko-Iseppon A.M."/>
        </authorList>
    </citation>
    <scope>NUCLEOTIDE SEQUENCE [LARGE SCALE GENOMIC DNA]</scope>
    <source>
        <tissue evidence="2">Leaves</tissue>
    </source>
</reference>
<evidence type="ECO:0000313" key="2">
    <source>
        <dbReference type="EMBL" id="MED6141838.1"/>
    </source>
</evidence>
<feature type="non-terminal residue" evidence="2">
    <location>
        <position position="1"/>
    </location>
</feature>
<dbReference type="Proteomes" id="UP001341840">
    <property type="component" value="Unassembled WGS sequence"/>
</dbReference>
<comment type="caution">
    <text evidence="2">The sequence shown here is derived from an EMBL/GenBank/DDBJ whole genome shotgun (WGS) entry which is preliminary data.</text>
</comment>
<organism evidence="2 3">
    <name type="scientific">Stylosanthes scabra</name>
    <dbReference type="NCBI Taxonomy" id="79078"/>
    <lineage>
        <taxon>Eukaryota</taxon>
        <taxon>Viridiplantae</taxon>
        <taxon>Streptophyta</taxon>
        <taxon>Embryophyta</taxon>
        <taxon>Tracheophyta</taxon>
        <taxon>Spermatophyta</taxon>
        <taxon>Magnoliopsida</taxon>
        <taxon>eudicotyledons</taxon>
        <taxon>Gunneridae</taxon>
        <taxon>Pentapetalae</taxon>
        <taxon>rosids</taxon>
        <taxon>fabids</taxon>
        <taxon>Fabales</taxon>
        <taxon>Fabaceae</taxon>
        <taxon>Papilionoideae</taxon>
        <taxon>50 kb inversion clade</taxon>
        <taxon>dalbergioids sensu lato</taxon>
        <taxon>Dalbergieae</taxon>
        <taxon>Pterocarpus clade</taxon>
        <taxon>Stylosanthes</taxon>
    </lineage>
</organism>
<proteinExistence type="predicted"/>
<protein>
    <submittedName>
        <fullName evidence="2">Uncharacterized protein</fullName>
    </submittedName>
</protein>
<dbReference type="EMBL" id="JASCZI010064978">
    <property type="protein sequence ID" value="MED6141838.1"/>
    <property type="molecule type" value="Genomic_DNA"/>
</dbReference>
<gene>
    <name evidence="2" type="ORF">PIB30_107418</name>
</gene>